<protein>
    <submittedName>
        <fullName evidence="1">Uncharacterized protein</fullName>
    </submittedName>
</protein>
<dbReference type="Gramene" id="ERN09913">
    <property type="protein sequence ID" value="ERN09913"/>
    <property type="gene ID" value="AMTR_s00013p00167220"/>
</dbReference>
<name>W1PPC3_AMBTC</name>
<evidence type="ECO:0000313" key="1">
    <source>
        <dbReference type="EMBL" id="ERN09913.1"/>
    </source>
</evidence>
<dbReference type="AlphaFoldDB" id="W1PPC3"/>
<dbReference type="EMBL" id="KI392979">
    <property type="protein sequence ID" value="ERN09913.1"/>
    <property type="molecule type" value="Genomic_DNA"/>
</dbReference>
<dbReference type="Proteomes" id="UP000017836">
    <property type="component" value="Unassembled WGS sequence"/>
</dbReference>
<dbReference type="HOGENOM" id="CLU_2336405_0_0_1"/>
<evidence type="ECO:0000313" key="2">
    <source>
        <dbReference type="Proteomes" id="UP000017836"/>
    </source>
</evidence>
<gene>
    <name evidence="1" type="ORF">AMTR_s00013p00167220</name>
</gene>
<reference evidence="2" key="1">
    <citation type="journal article" date="2013" name="Science">
        <title>The Amborella genome and the evolution of flowering plants.</title>
        <authorList>
            <consortium name="Amborella Genome Project"/>
        </authorList>
    </citation>
    <scope>NUCLEOTIDE SEQUENCE [LARGE SCALE GENOMIC DNA]</scope>
</reference>
<sequence>MCCSAVVHVGLAMARWPSQWPGGPAWLAQPLKAMVHVGLPMAQEAGPIWATERAQPLKPRARTQDLALRVKPGQAWSGLAQIRLGPEARHLAKVWGWA</sequence>
<proteinExistence type="predicted"/>
<accession>W1PPC3</accession>
<keyword evidence="2" id="KW-1185">Reference proteome</keyword>
<organism evidence="1 2">
    <name type="scientific">Amborella trichopoda</name>
    <dbReference type="NCBI Taxonomy" id="13333"/>
    <lineage>
        <taxon>Eukaryota</taxon>
        <taxon>Viridiplantae</taxon>
        <taxon>Streptophyta</taxon>
        <taxon>Embryophyta</taxon>
        <taxon>Tracheophyta</taxon>
        <taxon>Spermatophyta</taxon>
        <taxon>Magnoliopsida</taxon>
        <taxon>Amborellales</taxon>
        <taxon>Amborellaceae</taxon>
        <taxon>Amborella</taxon>
    </lineage>
</organism>